<dbReference type="Proteomes" id="UP000827319">
    <property type="component" value="Segment"/>
</dbReference>
<dbReference type="EMBL" id="MZ326859">
    <property type="protein sequence ID" value="QYW02100.1"/>
    <property type="molecule type" value="Genomic_DNA"/>
</dbReference>
<gene>
    <name evidence="1" type="ORF">CPT_Siara_100</name>
</gene>
<reference evidence="1" key="1">
    <citation type="submission" date="2021-06" db="EMBL/GenBank/DDBJ databases">
        <title>Complete genome sequence of Stenotrophomonas maltophilia phage Siara.</title>
        <authorList>
            <person name="Marmion J."/>
            <person name="Tate N."/>
            <person name="Clark J."/>
            <person name="Le T."/>
            <person name="Liu M."/>
            <person name="Burrowes B."/>
            <person name="Gill J."/>
        </authorList>
    </citation>
    <scope>NUCLEOTIDE SEQUENCE</scope>
</reference>
<organism evidence="1 2">
    <name type="scientific">Stenotrophomonas phage Siara</name>
    <dbReference type="NCBI Taxonomy" id="2859658"/>
    <lineage>
        <taxon>Viruses</taxon>
        <taxon>Duplodnaviria</taxon>
        <taxon>Heunggongvirae</taxon>
        <taxon>Uroviricota</taxon>
        <taxon>Caudoviricetes</taxon>
        <taxon>Beaumontvirinae</taxon>
        <taxon>Siaravirus</taxon>
        <taxon>Siaravirus siara</taxon>
    </lineage>
</organism>
<name>A0AAE7WMD7_9CAUD</name>
<accession>A0AAE7WMD7</accession>
<evidence type="ECO:0000313" key="2">
    <source>
        <dbReference type="Proteomes" id="UP000827319"/>
    </source>
</evidence>
<evidence type="ECO:0000313" key="1">
    <source>
        <dbReference type="EMBL" id="QYW02100.1"/>
    </source>
</evidence>
<keyword evidence="2" id="KW-1185">Reference proteome</keyword>
<protein>
    <submittedName>
        <fullName evidence="1">Uncharacterized protein</fullName>
    </submittedName>
</protein>
<proteinExistence type="predicted"/>
<sequence length="100" mass="11394">MKAWKDRKAWLLNYIEAERSGVDILNSDFVVDYCEANGVPAAVQWFGAPKCKTLGADLGRLFREGYLTRGRVGISDGLSGQGFPKWVYNYRVRKMKWLST</sequence>